<comment type="similarity">
    <text evidence="9">Belongs to the GSP H family.</text>
</comment>
<comment type="subcellular location">
    <subcellularLocation>
        <location evidence="1">Cell inner membrane</location>
        <topology evidence="1">Single-pass membrane protein</topology>
    </subcellularLocation>
</comment>
<dbReference type="InterPro" id="IPR045584">
    <property type="entry name" value="Pilin-like"/>
</dbReference>
<protein>
    <recommendedName>
        <fullName evidence="2">Type II secretion system protein H</fullName>
    </recommendedName>
    <alternativeName>
        <fullName evidence="10">General secretion pathway protein H</fullName>
    </alternativeName>
</protein>
<accession>A0ABS5E255</accession>
<evidence type="ECO:0000256" key="8">
    <source>
        <dbReference type="ARBA" id="ARBA00023136"/>
    </source>
</evidence>
<keyword evidence="5" id="KW-0997">Cell inner membrane</keyword>
<dbReference type="NCBIfam" id="TIGR02532">
    <property type="entry name" value="IV_pilin_GFxxxE"/>
    <property type="match status" value="1"/>
</dbReference>
<keyword evidence="7" id="KW-1133">Transmembrane helix</keyword>
<evidence type="ECO:0000256" key="2">
    <source>
        <dbReference type="ARBA" id="ARBA00021549"/>
    </source>
</evidence>
<evidence type="ECO:0000313" key="13">
    <source>
        <dbReference type="Proteomes" id="UP000672097"/>
    </source>
</evidence>
<dbReference type="RefSeq" id="WP_210811173.1">
    <property type="nucleotide sequence ID" value="NZ_JAGQDG010000008.1"/>
</dbReference>
<evidence type="ECO:0000256" key="4">
    <source>
        <dbReference type="ARBA" id="ARBA00022481"/>
    </source>
</evidence>
<comment type="caution">
    <text evidence="12">The sequence shown here is derived from an EMBL/GenBank/DDBJ whole genome shotgun (WGS) entry which is preliminary data.</text>
</comment>
<evidence type="ECO:0000256" key="3">
    <source>
        <dbReference type="ARBA" id="ARBA00022475"/>
    </source>
</evidence>
<dbReference type="InterPro" id="IPR012902">
    <property type="entry name" value="N_methyl_site"/>
</dbReference>
<dbReference type="EMBL" id="JAGQDG010000008">
    <property type="protein sequence ID" value="MBQ0937495.1"/>
    <property type="molecule type" value="Genomic_DNA"/>
</dbReference>
<reference evidence="12 13" key="1">
    <citation type="submission" date="2021-04" db="EMBL/GenBank/DDBJ databases">
        <title>The genome sequence of type strain Ideonella paludis KCTC 32238.</title>
        <authorList>
            <person name="Liu Y."/>
        </authorList>
    </citation>
    <scope>NUCLEOTIDE SEQUENCE [LARGE SCALE GENOMIC DNA]</scope>
    <source>
        <strain evidence="12 13">KCTC 32238</strain>
    </source>
</reference>
<evidence type="ECO:0000256" key="7">
    <source>
        <dbReference type="ARBA" id="ARBA00022989"/>
    </source>
</evidence>
<proteinExistence type="inferred from homology"/>
<keyword evidence="6" id="KW-0812">Transmembrane</keyword>
<evidence type="ECO:0000256" key="1">
    <source>
        <dbReference type="ARBA" id="ARBA00004377"/>
    </source>
</evidence>
<evidence type="ECO:0000256" key="5">
    <source>
        <dbReference type="ARBA" id="ARBA00022519"/>
    </source>
</evidence>
<dbReference type="SUPFAM" id="SSF54523">
    <property type="entry name" value="Pili subunits"/>
    <property type="match status" value="1"/>
</dbReference>
<keyword evidence="3" id="KW-1003">Cell membrane</keyword>
<sequence length="178" mass="19010">MRTQGFTLAELLVVIVLMAALAASAIPQLSSQEPQRLDTATAEVRAALRFARQEALQRGTPVLVDMETQANTVKLLLGTCKEPKDPLLDPRTGRNFVLDLTSQQHTRSVSLNAQVLVGGNRSYQGLVFDASGALSEACDVANKKDKGTPTLGSQVVLSVGERQQSLTLWPATGRVSGP</sequence>
<keyword evidence="8" id="KW-0472">Membrane</keyword>
<evidence type="ECO:0000256" key="10">
    <source>
        <dbReference type="ARBA" id="ARBA00030775"/>
    </source>
</evidence>
<evidence type="ECO:0000256" key="6">
    <source>
        <dbReference type="ARBA" id="ARBA00022692"/>
    </source>
</evidence>
<name>A0ABS5E255_9BURK</name>
<organism evidence="12 13">
    <name type="scientific">Ideonella paludis</name>
    <dbReference type="NCBI Taxonomy" id="1233411"/>
    <lineage>
        <taxon>Bacteria</taxon>
        <taxon>Pseudomonadati</taxon>
        <taxon>Pseudomonadota</taxon>
        <taxon>Betaproteobacteria</taxon>
        <taxon>Burkholderiales</taxon>
        <taxon>Sphaerotilaceae</taxon>
        <taxon>Ideonella</taxon>
    </lineage>
</organism>
<gene>
    <name evidence="12" type="ORF">KAK11_19370</name>
</gene>
<evidence type="ECO:0000259" key="11">
    <source>
        <dbReference type="Pfam" id="PF12019"/>
    </source>
</evidence>
<dbReference type="Proteomes" id="UP000672097">
    <property type="component" value="Unassembled WGS sequence"/>
</dbReference>
<dbReference type="Pfam" id="PF07963">
    <property type="entry name" value="N_methyl"/>
    <property type="match status" value="1"/>
</dbReference>
<dbReference type="Pfam" id="PF12019">
    <property type="entry name" value="GspH"/>
    <property type="match status" value="1"/>
</dbReference>
<keyword evidence="13" id="KW-1185">Reference proteome</keyword>
<feature type="domain" description="General secretion pathway GspH" evidence="11">
    <location>
        <begin position="40"/>
        <end position="134"/>
    </location>
</feature>
<evidence type="ECO:0000256" key="9">
    <source>
        <dbReference type="ARBA" id="ARBA00025772"/>
    </source>
</evidence>
<dbReference type="InterPro" id="IPR022346">
    <property type="entry name" value="T2SS_GspH"/>
</dbReference>
<dbReference type="Gene3D" id="3.30.700.10">
    <property type="entry name" value="Glycoprotein, Type 4 Pilin"/>
    <property type="match status" value="1"/>
</dbReference>
<keyword evidence="4" id="KW-0488">Methylation</keyword>
<evidence type="ECO:0000313" key="12">
    <source>
        <dbReference type="EMBL" id="MBQ0937495.1"/>
    </source>
</evidence>